<feature type="compositionally biased region" description="Basic residues" evidence="1">
    <location>
        <begin position="98"/>
        <end position="111"/>
    </location>
</feature>
<dbReference type="EMBL" id="JAIFRP010000038">
    <property type="protein sequence ID" value="KAK2581589.1"/>
    <property type="molecule type" value="Genomic_DNA"/>
</dbReference>
<evidence type="ECO:0000256" key="1">
    <source>
        <dbReference type="SAM" id="MobiDB-lite"/>
    </source>
</evidence>
<organism evidence="2 3">
    <name type="scientific">Odynerus spinipes</name>
    <dbReference type="NCBI Taxonomy" id="1348599"/>
    <lineage>
        <taxon>Eukaryota</taxon>
        <taxon>Metazoa</taxon>
        <taxon>Ecdysozoa</taxon>
        <taxon>Arthropoda</taxon>
        <taxon>Hexapoda</taxon>
        <taxon>Insecta</taxon>
        <taxon>Pterygota</taxon>
        <taxon>Neoptera</taxon>
        <taxon>Endopterygota</taxon>
        <taxon>Hymenoptera</taxon>
        <taxon>Apocrita</taxon>
        <taxon>Aculeata</taxon>
        <taxon>Vespoidea</taxon>
        <taxon>Vespidae</taxon>
        <taxon>Eumeninae</taxon>
        <taxon>Odynerus</taxon>
    </lineage>
</organism>
<reference evidence="2" key="2">
    <citation type="journal article" date="2023" name="Commun. Biol.">
        <title>Intrasexual cuticular hydrocarbon dimorphism in a wasp sheds light on hydrocarbon biosynthesis genes in Hymenoptera.</title>
        <authorList>
            <person name="Moris V.C."/>
            <person name="Podsiadlowski L."/>
            <person name="Martin S."/>
            <person name="Oeyen J.P."/>
            <person name="Donath A."/>
            <person name="Petersen M."/>
            <person name="Wilbrandt J."/>
            <person name="Misof B."/>
            <person name="Liedtke D."/>
            <person name="Thamm M."/>
            <person name="Scheiner R."/>
            <person name="Schmitt T."/>
            <person name="Niehuis O."/>
        </authorList>
    </citation>
    <scope>NUCLEOTIDE SEQUENCE</scope>
    <source>
        <strain evidence="2">GBR_01_08_01A</strain>
    </source>
</reference>
<feature type="compositionally biased region" description="Basic and acidic residues" evidence="1">
    <location>
        <begin position="54"/>
        <end position="79"/>
    </location>
</feature>
<dbReference type="Proteomes" id="UP001258017">
    <property type="component" value="Unassembled WGS sequence"/>
</dbReference>
<feature type="region of interest" description="Disordered" evidence="1">
    <location>
        <begin position="54"/>
        <end position="121"/>
    </location>
</feature>
<comment type="caution">
    <text evidence="2">The sequence shown here is derived from an EMBL/GenBank/DDBJ whole genome shotgun (WGS) entry which is preliminary data.</text>
</comment>
<evidence type="ECO:0000313" key="3">
    <source>
        <dbReference type="Proteomes" id="UP001258017"/>
    </source>
</evidence>
<evidence type="ECO:0000313" key="2">
    <source>
        <dbReference type="EMBL" id="KAK2581589.1"/>
    </source>
</evidence>
<keyword evidence="3" id="KW-1185">Reference proteome</keyword>
<reference evidence="2" key="1">
    <citation type="submission" date="2021-08" db="EMBL/GenBank/DDBJ databases">
        <authorList>
            <person name="Misof B."/>
            <person name="Oliver O."/>
            <person name="Podsiadlowski L."/>
            <person name="Donath A."/>
            <person name="Peters R."/>
            <person name="Mayer C."/>
            <person name="Rust J."/>
            <person name="Gunkel S."/>
            <person name="Lesny P."/>
            <person name="Martin S."/>
            <person name="Oeyen J.P."/>
            <person name="Petersen M."/>
            <person name="Panagiotis P."/>
            <person name="Wilbrandt J."/>
            <person name="Tanja T."/>
        </authorList>
    </citation>
    <scope>NUCLEOTIDE SEQUENCE</scope>
    <source>
        <strain evidence="2">GBR_01_08_01A</strain>
        <tissue evidence="2">Thorax + abdomen</tissue>
    </source>
</reference>
<accession>A0AAD9RKV4</accession>
<name>A0AAD9RKV4_9HYME</name>
<gene>
    <name evidence="2" type="ORF">KPH14_002096</name>
</gene>
<sequence>MANGGGAPSEPSPRSVALRAPLARDVSLGASFRATSRKKRRGYLALFLSRGSQHLEEKEERYYSSGELEKAATEKREDTGNGITPIRERVLGCPFTGRIKKKEEKKKRRKGKDLFSRGFYGNPGVAVARHEEKYFQAATLRSKRNDRKWRCLAWSRRSPGS</sequence>
<proteinExistence type="predicted"/>
<protein>
    <submittedName>
        <fullName evidence="2">Uncharacterized protein</fullName>
    </submittedName>
</protein>
<dbReference type="AlphaFoldDB" id="A0AAD9RKV4"/>